<dbReference type="EMBL" id="QROC01000014">
    <property type="protein sequence ID" value="RHK96142.1"/>
    <property type="molecule type" value="Genomic_DNA"/>
</dbReference>
<dbReference type="AlphaFoldDB" id="A0A415HQY8"/>
<evidence type="ECO:0000313" key="1">
    <source>
        <dbReference type="EMBL" id="RHK96142.1"/>
    </source>
</evidence>
<reference evidence="1 2" key="1">
    <citation type="submission" date="2018-08" db="EMBL/GenBank/DDBJ databases">
        <title>A genome reference for cultivated species of the human gut microbiota.</title>
        <authorList>
            <person name="Zou Y."/>
            <person name="Xue W."/>
            <person name="Luo G."/>
        </authorList>
    </citation>
    <scope>NUCLEOTIDE SEQUENCE [LARGE SCALE GENOMIC DNA]</scope>
    <source>
        <strain evidence="1 2">AF39-6AC</strain>
    </source>
</reference>
<comment type="caution">
    <text evidence="1">The sequence shown here is derived from an EMBL/GenBank/DDBJ whole genome shotgun (WGS) entry which is preliminary data.</text>
</comment>
<dbReference type="RefSeq" id="WP_118407864.1">
    <property type="nucleotide sequence ID" value="NZ_QROC01000014.1"/>
</dbReference>
<name>A0A415HQY8_9BACE</name>
<gene>
    <name evidence="1" type="ORF">DW042_12100</name>
</gene>
<dbReference type="Proteomes" id="UP000284417">
    <property type="component" value="Unassembled WGS sequence"/>
</dbReference>
<accession>A0A415HQY8</accession>
<protein>
    <submittedName>
        <fullName evidence="1">Uncharacterized protein</fullName>
    </submittedName>
</protein>
<proteinExistence type="predicted"/>
<sequence>METKKENKPEKKYSIEEKRQEYGNAYLPWEKEADEYLIRLYEEEKSIKKLTEIFEHNRCINNAA</sequence>
<evidence type="ECO:0000313" key="2">
    <source>
        <dbReference type="Proteomes" id="UP000284417"/>
    </source>
</evidence>
<organism evidence="1 2">
    <name type="scientific">Bacteroides xylanisolvens</name>
    <dbReference type="NCBI Taxonomy" id="371601"/>
    <lineage>
        <taxon>Bacteria</taxon>
        <taxon>Pseudomonadati</taxon>
        <taxon>Bacteroidota</taxon>
        <taxon>Bacteroidia</taxon>
        <taxon>Bacteroidales</taxon>
        <taxon>Bacteroidaceae</taxon>
        <taxon>Bacteroides</taxon>
    </lineage>
</organism>